<protein>
    <recommendedName>
        <fullName evidence="4">Protein BIC1</fullName>
    </recommendedName>
</protein>
<dbReference type="Proteomes" id="UP001141552">
    <property type="component" value="Unassembled WGS sequence"/>
</dbReference>
<evidence type="ECO:0000313" key="3">
    <source>
        <dbReference type="Proteomes" id="UP001141552"/>
    </source>
</evidence>
<feature type="compositionally biased region" description="Polar residues" evidence="1">
    <location>
        <begin position="1"/>
        <end position="18"/>
    </location>
</feature>
<feature type="compositionally biased region" description="Polar residues" evidence="1">
    <location>
        <begin position="48"/>
        <end position="78"/>
    </location>
</feature>
<evidence type="ECO:0008006" key="4">
    <source>
        <dbReference type="Google" id="ProtNLM"/>
    </source>
</evidence>
<dbReference type="PANTHER" id="PTHR34207:SF17">
    <property type="entry name" value="PROTEIN BIC2"/>
    <property type="match status" value="1"/>
</dbReference>
<proteinExistence type="predicted"/>
<gene>
    <name evidence="2" type="ORF">Tsubulata_010235</name>
</gene>
<feature type="region of interest" description="Disordered" evidence="1">
    <location>
        <begin position="1"/>
        <end position="96"/>
    </location>
</feature>
<dbReference type="GO" id="GO:0009785">
    <property type="term" value="P:blue light signaling pathway"/>
    <property type="evidence" value="ECO:0007669"/>
    <property type="project" value="InterPro"/>
</dbReference>
<keyword evidence="3" id="KW-1185">Reference proteome</keyword>
<dbReference type="AlphaFoldDB" id="A0A9Q0JN59"/>
<evidence type="ECO:0000256" key="1">
    <source>
        <dbReference type="SAM" id="MobiDB-lite"/>
    </source>
</evidence>
<evidence type="ECO:0000313" key="2">
    <source>
        <dbReference type="EMBL" id="KAJ4846750.1"/>
    </source>
</evidence>
<reference evidence="2" key="2">
    <citation type="journal article" date="2023" name="Plants (Basel)">
        <title>Annotation of the Turnera subulata (Passifloraceae) Draft Genome Reveals the S-Locus Evolved after the Divergence of Turneroideae from Passifloroideae in a Stepwise Manner.</title>
        <authorList>
            <person name="Henning P.M."/>
            <person name="Roalson E.H."/>
            <person name="Mir W."/>
            <person name="McCubbin A.G."/>
            <person name="Shore J.S."/>
        </authorList>
    </citation>
    <scope>NUCLEOTIDE SEQUENCE</scope>
    <source>
        <strain evidence="2">F60SS</strain>
    </source>
</reference>
<dbReference type="InterPro" id="IPR040374">
    <property type="entry name" value="BIC"/>
</dbReference>
<feature type="compositionally biased region" description="Basic and acidic residues" evidence="1">
    <location>
        <begin position="80"/>
        <end position="96"/>
    </location>
</feature>
<dbReference type="OrthoDB" id="672067at2759"/>
<dbReference type="EMBL" id="JAKUCV010001348">
    <property type="protein sequence ID" value="KAJ4846750.1"/>
    <property type="molecule type" value="Genomic_DNA"/>
</dbReference>
<organism evidence="2 3">
    <name type="scientific">Turnera subulata</name>
    <dbReference type="NCBI Taxonomy" id="218843"/>
    <lineage>
        <taxon>Eukaryota</taxon>
        <taxon>Viridiplantae</taxon>
        <taxon>Streptophyta</taxon>
        <taxon>Embryophyta</taxon>
        <taxon>Tracheophyta</taxon>
        <taxon>Spermatophyta</taxon>
        <taxon>Magnoliopsida</taxon>
        <taxon>eudicotyledons</taxon>
        <taxon>Gunneridae</taxon>
        <taxon>Pentapetalae</taxon>
        <taxon>rosids</taxon>
        <taxon>fabids</taxon>
        <taxon>Malpighiales</taxon>
        <taxon>Passifloraceae</taxon>
        <taxon>Turnera</taxon>
    </lineage>
</organism>
<comment type="caution">
    <text evidence="2">The sequence shown here is derived from an EMBL/GenBank/DDBJ whole genome shotgun (WGS) entry which is preliminary data.</text>
</comment>
<name>A0A9Q0JN59_9ROSI</name>
<accession>A0A9Q0JN59</accession>
<reference evidence="2" key="1">
    <citation type="submission" date="2022-02" db="EMBL/GenBank/DDBJ databases">
        <authorList>
            <person name="Henning P.M."/>
            <person name="McCubbin A.G."/>
            <person name="Shore J.S."/>
        </authorList>
    </citation>
    <scope>NUCLEOTIDE SEQUENCE</scope>
    <source>
        <strain evidence="2">F60SS</strain>
        <tissue evidence="2">Leaves</tissue>
    </source>
</reference>
<dbReference type="CDD" id="cd22645">
    <property type="entry name" value="BIC1_CID"/>
    <property type="match status" value="1"/>
</dbReference>
<dbReference type="PANTHER" id="PTHR34207">
    <property type="entry name" value="PROTEIN BIC1"/>
    <property type="match status" value="1"/>
</dbReference>
<sequence length="160" mass="18084">MEDNVHQFSSKKSPTQSRKYARRDLGFNSENNSMVKLQRRCPKGDQCLQPQSLSSHHQRAQDSNSSCSEAVNVKQQATVMHKETSTAGRERLKRHREEVAGRVVIPDTWGQESSLHDWIDYSPFDKLLAPNGITSAREALIAEGRGGPSSHQRLRIESRC</sequence>